<keyword evidence="2" id="KW-1185">Reference proteome</keyword>
<dbReference type="Proteomes" id="UP000661280">
    <property type="component" value="Chromosome 2"/>
</dbReference>
<dbReference type="AlphaFoldDB" id="A0A7R7W4I4"/>
<dbReference type="OrthoDB" id="10275347at2759"/>
<protein>
    <submittedName>
        <fullName evidence="1">Uncharacterized protein</fullName>
    </submittedName>
</protein>
<gene>
    <name evidence="1" type="ORF">AKAW2_21178S</name>
</gene>
<reference evidence="1" key="1">
    <citation type="submission" date="2021-01" db="EMBL/GenBank/DDBJ databases">
        <authorList>
            <consortium name="Aspergillus luchuensis mut. kawachii IFO 4304 genome sequencing consortium"/>
            <person name="Kazuki M."/>
            <person name="Futagami T."/>
        </authorList>
    </citation>
    <scope>NUCLEOTIDE SEQUENCE</scope>
    <source>
        <strain evidence="1">IFO 4308</strain>
    </source>
</reference>
<dbReference type="RefSeq" id="XP_041540004.1">
    <property type="nucleotide sequence ID" value="XM_041685973.1"/>
</dbReference>
<proteinExistence type="predicted"/>
<evidence type="ECO:0000313" key="1">
    <source>
        <dbReference type="EMBL" id="BCR96238.1"/>
    </source>
</evidence>
<evidence type="ECO:0000313" key="2">
    <source>
        <dbReference type="Proteomes" id="UP000661280"/>
    </source>
</evidence>
<name>A0A7R7W4I4_ASPKA</name>
<accession>A0A7R7W4I4</accession>
<dbReference type="EMBL" id="AP024426">
    <property type="protein sequence ID" value="BCR96238.1"/>
    <property type="molecule type" value="Genomic_DNA"/>
</dbReference>
<organism evidence="1 2">
    <name type="scientific">Aspergillus kawachii</name>
    <name type="common">White koji mold</name>
    <name type="synonym">Aspergillus awamori var. kawachi</name>
    <dbReference type="NCBI Taxonomy" id="1069201"/>
    <lineage>
        <taxon>Eukaryota</taxon>
        <taxon>Fungi</taxon>
        <taxon>Dikarya</taxon>
        <taxon>Ascomycota</taxon>
        <taxon>Pezizomycotina</taxon>
        <taxon>Eurotiomycetes</taxon>
        <taxon>Eurotiomycetidae</taxon>
        <taxon>Eurotiales</taxon>
        <taxon>Aspergillaceae</taxon>
        <taxon>Aspergillus</taxon>
        <taxon>Aspergillus subgen. Circumdati</taxon>
    </lineage>
</organism>
<sequence length="110" mass="12136">MSMQARCTRAGDDKDTCCCFSSPTYKPKSIQNFPKSVEKWVVDNNVKRPCAAAAKKCDVDQVTKTPDARSQELLRTANFLSNFTSLERSINSVCRIARTLGWPDQGSAAA</sequence>
<dbReference type="KEGG" id="aluc:AKAW2_21178S"/>
<dbReference type="GeneID" id="64957563"/>
<reference evidence="1" key="2">
    <citation type="submission" date="2021-02" db="EMBL/GenBank/DDBJ databases">
        <title>Aspergillus luchuensis mut. kawachii IFO 4304 genome sequence.</title>
        <authorList>
            <person name="Mori K."/>
            <person name="Kadooka C."/>
            <person name="Goto M."/>
            <person name="Futagami T."/>
        </authorList>
    </citation>
    <scope>NUCLEOTIDE SEQUENCE</scope>
    <source>
        <strain evidence="1">IFO 4308</strain>
    </source>
</reference>